<gene>
    <name evidence="1" type="ORF">EGYM00392_LOCUS11440</name>
</gene>
<dbReference type="AlphaFoldDB" id="A0A7S1I4D6"/>
<proteinExistence type="predicted"/>
<dbReference type="EMBL" id="HBGA01031816">
    <property type="protein sequence ID" value="CAD9000367.1"/>
    <property type="molecule type" value="Transcribed_RNA"/>
</dbReference>
<accession>A0A7S1I4D6</accession>
<dbReference type="PANTHER" id="PTHR36960:SF1">
    <property type="entry name" value="SI:DKEY-32E6.3"/>
    <property type="match status" value="1"/>
</dbReference>
<reference evidence="1" key="1">
    <citation type="submission" date="2021-01" db="EMBL/GenBank/DDBJ databases">
        <authorList>
            <person name="Corre E."/>
            <person name="Pelletier E."/>
            <person name="Niang G."/>
            <person name="Scheremetjew M."/>
            <person name="Finn R."/>
            <person name="Kale V."/>
            <person name="Holt S."/>
            <person name="Cochrane G."/>
            <person name="Meng A."/>
            <person name="Brown T."/>
            <person name="Cohen L."/>
        </authorList>
    </citation>
    <scope>NUCLEOTIDE SEQUENCE</scope>
    <source>
        <strain evidence="1">NIES-381</strain>
    </source>
</reference>
<sequence>MSTRRLWWQIQLIPGSEPNTWQWHDGSPLDPAARPADSDCPPLITASPPPVGCIPYAEQFRGLSRTFTTSGPGVIYRHHFEELCKLMVWPAGLQSDTALCKSGFQFLVPSFFNALVHLLSTGEPFRIIFRTYGTDLPEVCEALDAFAHGRHHLFPGVKPCRELTMAAGAWQCSHLNPEDSLSPVFLEDTEQARRLDAPEDIAAFFNDGVQALAIRDDYKHWHRHRYVPASGKPVWFTASDTAVRHVFFDDNIHCKVDDSIVAVHARQSADRPFIPLGGQDTLAYHNVVLVKASLIEAIQDPEYFIKKINESESLWNARRTALPC</sequence>
<organism evidence="1">
    <name type="scientific">Eutreptiella gymnastica</name>
    <dbReference type="NCBI Taxonomy" id="73025"/>
    <lineage>
        <taxon>Eukaryota</taxon>
        <taxon>Discoba</taxon>
        <taxon>Euglenozoa</taxon>
        <taxon>Euglenida</taxon>
        <taxon>Spirocuta</taxon>
        <taxon>Euglenophyceae</taxon>
        <taxon>Eutreptiales</taxon>
        <taxon>Eutreptiaceae</taxon>
        <taxon>Eutreptiella</taxon>
    </lineage>
</organism>
<protein>
    <submittedName>
        <fullName evidence="1">Uncharacterized protein</fullName>
    </submittedName>
</protein>
<dbReference type="PANTHER" id="PTHR36960">
    <property type="entry name" value="SI:DKEY-32E6.3"/>
    <property type="match status" value="1"/>
</dbReference>
<name>A0A7S1I4D6_9EUGL</name>
<evidence type="ECO:0000313" key="1">
    <source>
        <dbReference type="EMBL" id="CAD9000367.1"/>
    </source>
</evidence>